<comment type="subcellular location">
    <subcellularLocation>
        <location evidence="1">Endomembrane system</location>
        <topology evidence="1">Multi-pass membrane protein</topology>
    </subcellularLocation>
</comment>
<keyword evidence="3 6" id="KW-0812">Transmembrane</keyword>
<gene>
    <name evidence="7" type="ORF">SPSYN_02537</name>
</gene>
<dbReference type="Gene3D" id="1.20.120.1630">
    <property type="match status" value="1"/>
</dbReference>
<evidence type="ECO:0000256" key="6">
    <source>
        <dbReference type="SAM" id="Phobius"/>
    </source>
</evidence>
<dbReference type="GO" id="GO:0008168">
    <property type="term" value="F:methyltransferase activity"/>
    <property type="evidence" value="ECO:0007669"/>
    <property type="project" value="InterPro"/>
</dbReference>
<dbReference type="AlphaFoldDB" id="A0A9D2WPW7"/>
<dbReference type="PROSITE" id="PS00092">
    <property type="entry name" value="N6_MTASE"/>
    <property type="match status" value="1"/>
</dbReference>
<name>A0A9D2WPW7_9FIRM</name>
<dbReference type="PANTHER" id="PTHR31040:SF1">
    <property type="entry name" value="NURIM"/>
    <property type="match status" value="1"/>
</dbReference>
<dbReference type="InterPro" id="IPR033580">
    <property type="entry name" value="Nurim-like"/>
</dbReference>
<keyword evidence="5 6" id="KW-0472">Membrane</keyword>
<dbReference type="Proteomes" id="UP000798488">
    <property type="component" value="Unassembled WGS sequence"/>
</dbReference>
<sequence length="206" mass="24379">MKYLPLALLWIAWATLHSLMVSHWVTHLVKKKFGHNYDYYRILYNAVALTTFIPLWAFSESLDSKLIIVFNPPWHILQDALLAFSSIILIWSFRQFDFLEFLGLRQFMPKCNCQVKLPAPAIITKGPYRLVRHPVYFGLLIFIWSLDATRAEFITRIILSIYILIGCLLEEHKLVDELGTAYQEYQKRVPMLIPFLNRFWPSLWSR</sequence>
<evidence type="ECO:0000256" key="1">
    <source>
        <dbReference type="ARBA" id="ARBA00004127"/>
    </source>
</evidence>
<feature type="transmembrane region" description="Helical" evidence="6">
    <location>
        <begin position="42"/>
        <end position="62"/>
    </location>
</feature>
<dbReference type="EMBL" id="LSRS01000005">
    <property type="protein sequence ID" value="KAF1084751.1"/>
    <property type="molecule type" value="Genomic_DNA"/>
</dbReference>
<reference evidence="7" key="1">
    <citation type="submission" date="2016-02" db="EMBL/GenBank/DDBJ databases">
        <title>Draft Genome Sequence of Sporotomaculum syntrophicum Strain FB, a Syntrophic Benzoate Degrader.</title>
        <authorList>
            <person name="Nobu M.K."/>
            <person name="Narihiro T."/>
            <person name="Qiu Y.-L."/>
            <person name="Ohashi A."/>
            <person name="Liu W.-T."/>
            <person name="Yuji S."/>
        </authorList>
    </citation>
    <scope>NUCLEOTIDE SEQUENCE</scope>
    <source>
        <strain evidence="7">FB</strain>
    </source>
</reference>
<proteinExistence type="inferred from homology"/>
<comment type="similarity">
    <text evidence="2">Belongs to the nurim family.</text>
</comment>
<dbReference type="PANTHER" id="PTHR31040">
    <property type="entry name" value="NURIM"/>
    <property type="match status" value="1"/>
</dbReference>
<dbReference type="InterPro" id="IPR002052">
    <property type="entry name" value="DNA_methylase_N6_adenine_CS"/>
</dbReference>
<dbReference type="RefSeq" id="WP_161822790.1">
    <property type="nucleotide sequence ID" value="NZ_LSRS01000005.1"/>
</dbReference>
<dbReference type="GO" id="GO:0012505">
    <property type="term" value="C:endomembrane system"/>
    <property type="evidence" value="ECO:0007669"/>
    <property type="project" value="UniProtKB-SubCell"/>
</dbReference>
<keyword evidence="8" id="KW-1185">Reference proteome</keyword>
<evidence type="ECO:0000256" key="2">
    <source>
        <dbReference type="ARBA" id="ARBA00010631"/>
    </source>
</evidence>
<dbReference type="InterPro" id="IPR007318">
    <property type="entry name" value="Phopholipid_MeTrfase"/>
</dbReference>
<evidence type="ECO:0000313" key="7">
    <source>
        <dbReference type="EMBL" id="KAF1084751.1"/>
    </source>
</evidence>
<feature type="transmembrane region" description="Helical" evidence="6">
    <location>
        <begin position="74"/>
        <end position="93"/>
    </location>
</feature>
<comment type="caution">
    <text evidence="7">The sequence shown here is derived from an EMBL/GenBank/DDBJ whole genome shotgun (WGS) entry which is preliminary data.</text>
</comment>
<dbReference type="GO" id="GO:0032259">
    <property type="term" value="P:methylation"/>
    <property type="evidence" value="ECO:0007669"/>
    <property type="project" value="InterPro"/>
</dbReference>
<accession>A0A9D2WPW7</accession>
<evidence type="ECO:0000256" key="3">
    <source>
        <dbReference type="ARBA" id="ARBA00022692"/>
    </source>
</evidence>
<dbReference type="OrthoDB" id="9809773at2"/>
<evidence type="ECO:0008006" key="9">
    <source>
        <dbReference type="Google" id="ProtNLM"/>
    </source>
</evidence>
<organism evidence="7 8">
    <name type="scientific">Sporotomaculum syntrophicum</name>
    <dbReference type="NCBI Taxonomy" id="182264"/>
    <lineage>
        <taxon>Bacteria</taxon>
        <taxon>Bacillati</taxon>
        <taxon>Bacillota</taxon>
        <taxon>Clostridia</taxon>
        <taxon>Eubacteriales</taxon>
        <taxon>Desulfallaceae</taxon>
        <taxon>Sporotomaculum</taxon>
    </lineage>
</organism>
<dbReference type="Pfam" id="PF04191">
    <property type="entry name" value="PEMT"/>
    <property type="match status" value="1"/>
</dbReference>
<evidence type="ECO:0000256" key="4">
    <source>
        <dbReference type="ARBA" id="ARBA00022989"/>
    </source>
</evidence>
<dbReference type="GO" id="GO:0003676">
    <property type="term" value="F:nucleic acid binding"/>
    <property type="evidence" value="ECO:0007669"/>
    <property type="project" value="InterPro"/>
</dbReference>
<protein>
    <recommendedName>
        <fullName evidence="9">Methanethiol S-methyltransferase</fullName>
    </recommendedName>
</protein>
<keyword evidence="4 6" id="KW-1133">Transmembrane helix</keyword>
<evidence type="ECO:0000313" key="8">
    <source>
        <dbReference type="Proteomes" id="UP000798488"/>
    </source>
</evidence>
<evidence type="ECO:0000256" key="5">
    <source>
        <dbReference type="ARBA" id="ARBA00023136"/>
    </source>
</evidence>